<proteinExistence type="predicted"/>
<dbReference type="AlphaFoldDB" id="A0AAW2J2Q3"/>
<reference evidence="1" key="2">
    <citation type="journal article" date="2024" name="Plant">
        <title>Genomic evolution and insights into agronomic trait innovations of Sesamum species.</title>
        <authorList>
            <person name="Miao H."/>
            <person name="Wang L."/>
            <person name="Qu L."/>
            <person name="Liu H."/>
            <person name="Sun Y."/>
            <person name="Le M."/>
            <person name="Wang Q."/>
            <person name="Wei S."/>
            <person name="Zheng Y."/>
            <person name="Lin W."/>
            <person name="Duan Y."/>
            <person name="Cao H."/>
            <person name="Xiong S."/>
            <person name="Wang X."/>
            <person name="Wei L."/>
            <person name="Li C."/>
            <person name="Ma Q."/>
            <person name="Ju M."/>
            <person name="Zhao R."/>
            <person name="Li G."/>
            <person name="Mu C."/>
            <person name="Tian Q."/>
            <person name="Mei H."/>
            <person name="Zhang T."/>
            <person name="Gao T."/>
            <person name="Zhang H."/>
        </authorList>
    </citation>
    <scope>NUCLEOTIDE SEQUENCE</scope>
    <source>
        <strain evidence="1">G02</strain>
    </source>
</reference>
<protein>
    <submittedName>
        <fullName evidence="1">Uncharacterized protein</fullName>
    </submittedName>
</protein>
<accession>A0AAW2J2Q3</accession>
<comment type="caution">
    <text evidence="1">The sequence shown here is derived from an EMBL/GenBank/DDBJ whole genome shotgun (WGS) entry which is preliminary data.</text>
</comment>
<sequence length="197" mass="22470">MVKFLLVDTLSAYKVIIGRPSLNSFQVIASTCHLKLKFLTPNRIGEEVGNRRQARECYANSLRKKLNYQPNEISNREKAPIITEEVTAMGDERDPLAAKKMKVDECMGPIEEVKTIKLTQQPGRRTTKIGTLLDAQIEKTLVAFLQENISAFAWDTAYMCGIDPEIMVHRLNVDSSMRPVKQKKRIFESERSRAIKE</sequence>
<name>A0AAW2J2Q3_SESRA</name>
<reference evidence="1" key="1">
    <citation type="submission" date="2020-06" db="EMBL/GenBank/DDBJ databases">
        <authorList>
            <person name="Li T."/>
            <person name="Hu X."/>
            <person name="Zhang T."/>
            <person name="Song X."/>
            <person name="Zhang H."/>
            <person name="Dai N."/>
            <person name="Sheng W."/>
            <person name="Hou X."/>
            <person name="Wei L."/>
        </authorList>
    </citation>
    <scope>NUCLEOTIDE SEQUENCE</scope>
    <source>
        <strain evidence="1">G02</strain>
        <tissue evidence="1">Leaf</tissue>
    </source>
</reference>
<organism evidence="1">
    <name type="scientific">Sesamum radiatum</name>
    <name type="common">Black benniseed</name>
    <dbReference type="NCBI Taxonomy" id="300843"/>
    <lineage>
        <taxon>Eukaryota</taxon>
        <taxon>Viridiplantae</taxon>
        <taxon>Streptophyta</taxon>
        <taxon>Embryophyta</taxon>
        <taxon>Tracheophyta</taxon>
        <taxon>Spermatophyta</taxon>
        <taxon>Magnoliopsida</taxon>
        <taxon>eudicotyledons</taxon>
        <taxon>Gunneridae</taxon>
        <taxon>Pentapetalae</taxon>
        <taxon>asterids</taxon>
        <taxon>lamiids</taxon>
        <taxon>Lamiales</taxon>
        <taxon>Pedaliaceae</taxon>
        <taxon>Sesamum</taxon>
    </lineage>
</organism>
<dbReference type="EMBL" id="JACGWJ010000748">
    <property type="protein sequence ID" value="KAL0288729.1"/>
    <property type="molecule type" value="Genomic_DNA"/>
</dbReference>
<evidence type="ECO:0000313" key="1">
    <source>
        <dbReference type="EMBL" id="KAL0288729.1"/>
    </source>
</evidence>
<gene>
    <name evidence="1" type="ORF">Sradi_7090700</name>
</gene>